<reference evidence="1" key="1">
    <citation type="submission" date="2023-06" db="EMBL/GenBank/DDBJ databases">
        <authorList>
            <consortium name="Lawrence Berkeley National Laboratory"/>
            <person name="Ahrendt S."/>
            <person name="Sahu N."/>
            <person name="Indic B."/>
            <person name="Wong-Bajracharya J."/>
            <person name="Merenyi Z."/>
            <person name="Ke H.-M."/>
            <person name="Monk M."/>
            <person name="Kocsube S."/>
            <person name="Drula E."/>
            <person name="Lipzen A."/>
            <person name="Balint B."/>
            <person name="Henrissat B."/>
            <person name="Andreopoulos B."/>
            <person name="Martin F.M."/>
            <person name="Harder C.B."/>
            <person name="Rigling D."/>
            <person name="Ford K.L."/>
            <person name="Foster G.D."/>
            <person name="Pangilinan J."/>
            <person name="Papanicolaou A."/>
            <person name="Barry K."/>
            <person name="LaButti K."/>
            <person name="Viragh M."/>
            <person name="Koriabine M."/>
            <person name="Yan M."/>
            <person name="Riley R."/>
            <person name="Champramary S."/>
            <person name="Plett K.L."/>
            <person name="Tsai I.J."/>
            <person name="Slot J."/>
            <person name="Sipos G."/>
            <person name="Plett J."/>
            <person name="Nagy L.G."/>
            <person name="Grigoriev I.V."/>
        </authorList>
    </citation>
    <scope>NUCLEOTIDE SEQUENCE</scope>
    <source>
        <strain evidence="1">FPL87.14</strain>
    </source>
</reference>
<dbReference type="Proteomes" id="UP001175226">
    <property type="component" value="Unassembled WGS sequence"/>
</dbReference>
<proteinExistence type="predicted"/>
<evidence type="ECO:0000313" key="1">
    <source>
        <dbReference type="EMBL" id="KAK0431492.1"/>
    </source>
</evidence>
<organism evidence="1 2">
    <name type="scientific">Armillaria borealis</name>
    <dbReference type="NCBI Taxonomy" id="47425"/>
    <lineage>
        <taxon>Eukaryota</taxon>
        <taxon>Fungi</taxon>
        <taxon>Dikarya</taxon>
        <taxon>Basidiomycota</taxon>
        <taxon>Agaricomycotina</taxon>
        <taxon>Agaricomycetes</taxon>
        <taxon>Agaricomycetidae</taxon>
        <taxon>Agaricales</taxon>
        <taxon>Marasmiineae</taxon>
        <taxon>Physalacriaceae</taxon>
        <taxon>Armillaria</taxon>
    </lineage>
</organism>
<dbReference type="AlphaFoldDB" id="A0AA39MEN0"/>
<sequence length="258" mass="27985">MSNPEYATTYFAAKPSPPAAIHMVLASVDLIFIPYPCSLLVHQDISLRQVPVTEWSSTTWVLLKIGQPCSASRLNFDKLMVGNGWTAAETETFQAGIKALASQHLNPALSITDQTSEARIIIQDLADKKFSCLLQPFEGAPYSEESIKWPVLYCGNPNLDFYLTAAVGKSPPGIANNCIIVGHHAAPSPGLFGKKKKAAQKAKHLKSTWTTCIFKTGDHTLGLTHSEVPKITSALQPGDIIGENFNPERLWVIVSTAG</sequence>
<comment type="caution">
    <text evidence="1">The sequence shown here is derived from an EMBL/GenBank/DDBJ whole genome shotgun (WGS) entry which is preliminary data.</text>
</comment>
<protein>
    <submittedName>
        <fullName evidence="1">Uncharacterized protein</fullName>
    </submittedName>
</protein>
<dbReference type="EMBL" id="JAUEPT010000113">
    <property type="protein sequence ID" value="KAK0431492.1"/>
    <property type="molecule type" value="Genomic_DNA"/>
</dbReference>
<keyword evidence="2" id="KW-1185">Reference proteome</keyword>
<accession>A0AA39MEN0</accession>
<evidence type="ECO:0000313" key="2">
    <source>
        <dbReference type="Proteomes" id="UP001175226"/>
    </source>
</evidence>
<name>A0AA39MEN0_9AGAR</name>
<gene>
    <name evidence="1" type="ORF">EV421DRAFT_1743095</name>
</gene>